<dbReference type="GO" id="GO:0006298">
    <property type="term" value="P:mismatch repair"/>
    <property type="evidence" value="ECO:0007669"/>
    <property type="project" value="TreeGrafter"/>
</dbReference>
<dbReference type="PANTHER" id="PTHR42944:SF1">
    <property type="entry name" value="ADENINE DNA GLYCOSYLASE"/>
    <property type="match status" value="1"/>
</dbReference>
<feature type="compositionally biased region" description="Low complexity" evidence="14">
    <location>
        <begin position="189"/>
        <end position="203"/>
    </location>
</feature>
<accession>A0A161IHS5</accession>
<keyword evidence="9 16" id="KW-0378">Hydrolase</keyword>
<keyword evidence="10" id="KW-0408">Iron</keyword>
<dbReference type="Proteomes" id="UP000076794">
    <property type="component" value="Chromosome"/>
</dbReference>
<keyword evidence="12" id="KW-0234">DNA repair</keyword>
<evidence type="ECO:0000256" key="3">
    <source>
        <dbReference type="ARBA" id="ARBA00008343"/>
    </source>
</evidence>
<dbReference type="PROSITE" id="PS01155">
    <property type="entry name" value="ENDONUCLEASE_III_2"/>
    <property type="match status" value="1"/>
</dbReference>
<dbReference type="Gene3D" id="1.10.1670.10">
    <property type="entry name" value="Helix-hairpin-Helix base-excision DNA repair enzymes (C-terminal)"/>
    <property type="match status" value="1"/>
</dbReference>
<evidence type="ECO:0000256" key="2">
    <source>
        <dbReference type="ARBA" id="ARBA00001966"/>
    </source>
</evidence>
<dbReference type="InterPro" id="IPR000445">
    <property type="entry name" value="HhH_motif"/>
</dbReference>
<evidence type="ECO:0000256" key="14">
    <source>
        <dbReference type="SAM" id="MobiDB-lite"/>
    </source>
</evidence>
<reference evidence="16 17" key="1">
    <citation type="submission" date="2016-01" db="EMBL/GenBank/DDBJ databases">
        <title>Complete genome sequence of a soil Actinobacterium, Isoptericola dokdonensis DS-3.</title>
        <authorList>
            <person name="Kwon S.-K."/>
            <person name="Kim J.F."/>
        </authorList>
    </citation>
    <scope>NUCLEOTIDE SEQUENCE [LARGE SCALE GENOMIC DNA]</scope>
    <source>
        <strain evidence="16 17">DS-3</strain>
    </source>
</reference>
<dbReference type="InterPro" id="IPR004036">
    <property type="entry name" value="Endonuclease-III-like_CS2"/>
</dbReference>
<dbReference type="SMART" id="SM00478">
    <property type="entry name" value="ENDO3c"/>
    <property type="match status" value="1"/>
</dbReference>
<dbReference type="GO" id="GO:0035485">
    <property type="term" value="F:adenine/guanine mispair binding"/>
    <property type="evidence" value="ECO:0007669"/>
    <property type="project" value="TreeGrafter"/>
</dbReference>
<dbReference type="InterPro" id="IPR003651">
    <property type="entry name" value="Endonuclease3_FeS-loop_motif"/>
</dbReference>
<feature type="compositionally biased region" description="Basic and acidic residues" evidence="14">
    <location>
        <begin position="139"/>
        <end position="167"/>
    </location>
</feature>
<keyword evidence="11" id="KW-0411">Iron-sulfur</keyword>
<dbReference type="CDD" id="cd00056">
    <property type="entry name" value="ENDO3c"/>
    <property type="match status" value="1"/>
</dbReference>
<evidence type="ECO:0000256" key="9">
    <source>
        <dbReference type="ARBA" id="ARBA00022801"/>
    </source>
</evidence>
<protein>
    <recommendedName>
        <fullName evidence="5">Adenine DNA glycosylase</fullName>
        <ecNumber evidence="4">3.2.2.31</ecNumber>
    </recommendedName>
</protein>
<evidence type="ECO:0000313" key="16">
    <source>
        <dbReference type="EMBL" id="ANC31304.1"/>
    </source>
</evidence>
<dbReference type="EC" id="3.2.2.31" evidence="4"/>
<evidence type="ECO:0000256" key="7">
    <source>
        <dbReference type="ARBA" id="ARBA00022723"/>
    </source>
</evidence>
<dbReference type="GO" id="GO:0051539">
    <property type="term" value="F:4 iron, 4 sulfur cluster binding"/>
    <property type="evidence" value="ECO:0007669"/>
    <property type="project" value="UniProtKB-KW"/>
</dbReference>
<keyword evidence="17" id="KW-1185">Reference proteome</keyword>
<evidence type="ECO:0000256" key="11">
    <source>
        <dbReference type="ARBA" id="ARBA00023014"/>
    </source>
</evidence>
<dbReference type="Gene3D" id="1.10.340.30">
    <property type="entry name" value="Hypothetical protein, domain 2"/>
    <property type="match status" value="1"/>
</dbReference>
<evidence type="ECO:0000256" key="4">
    <source>
        <dbReference type="ARBA" id="ARBA00012045"/>
    </source>
</evidence>
<dbReference type="InterPro" id="IPR003265">
    <property type="entry name" value="HhH-GPD_domain"/>
</dbReference>
<comment type="cofactor">
    <cofactor evidence="2">
        <name>[4Fe-4S] cluster</name>
        <dbReference type="ChEBI" id="CHEBI:49883"/>
    </cofactor>
</comment>
<evidence type="ECO:0000256" key="12">
    <source>
        <dbReference type="ARBA" id="ARBA00023204"/>
    </source>
</evidence>
<dbReference type="KEGG" id="ido:I598_1756"/>
<dbReference type="STRING" id="1300344.I598_1756"/>
<evidence type="ECO:0000256" key="6">
    <source>
        <dbReference type="ARBA" id="ARBA00022485"/>
    </source>
</evidence>
<dbReference type="FunFam" id="1.10.340.30:FF:000003">
    <property type="entry name" value="A/G-specific adenine glycosylase"/>
    <property type="match status" value="1"/>
</dbReference>
<evidence type="ECO:0000256" key="13">
    <source>
        <dbReference type="ARBA" id="ARBA00023295"/>
    </source>
</evidence>
<evidence type="ECO:0000256" key="5">
    <source>
        <dbReference type="ARBA" id="ARBA00022023"/>
    </source>
</evidence>
<dbReference type="InterPro" id="IPR044298">
    <property type="entry name" value="MIG/MutY"/>
</dbReference>
<dbReference type="GO" id="GO:0000701">
    <property type="term" value="F:purine-specific mismatch base pair DNA N-glycosylase activity"/>
    <property type="evidence" value="ECO:0007669"/>
    <property type="project" value="UniProtKB-EC"/>
</dbReference>
<evidence type="ECO:0000313" key="17">
    <source>
        <dbReference type="Proteomes" id="UP000076794"/>
    </source>
</evidence>
<gene>
    <name evidence="16" type="primary">mutY</name>
    <name evidence="16" type="ORF">I598_1756</name>
</gene>
<keyword evidence="8" id="KW-0227">DNA damage</keyword>
<evidence type="ECO:0000256" key="8">
    <source>
        <dbReference type="ARBA" id="ARBA00022763"/>
    </source>
</evidence>
<keyword evidence="13 16" id="KW-0326">Glycosidase</keyword>
<dbReference type="GO" id="GO:0034039">
    <property type="term" value="F:8-oxo-7,8-dihydroguanine DNA N-glycosylase activity"/>
    <property type="evidence" value="ECO:0007669"/>
    <property type="project" value="TreeGrafter"/>
</dbReference>
<dbReference type="GO" id="GO:0046872">
    <property type="term" value="F:metal ion binding"/>
    <property type="evidence" value="ECO:0007669"/>
    <property type="project" value="UniProtKB-KW"/>
</dbReference>
<dbReference type="InterPro" id="IPR023170">
    <property type="entry name" value="HhH_base_excis_C"/>
</dbReference>
<dbReference type="SMART" id="SM00525">
    <property type="entry name" value="FES"/>
    <property type="match status" value="1"/>
</dbReference>
<feature type="domain" description="HhH-GPD" evidence="15">
    <location>
        <begin position="266"/>
        <end position="418"/>
    </location>
</feature>
<comment type="similarity">
    <text evidence="3">Belongs to the Nth/MutY family.</text>
</comment>
<dbReference type="SUPFAM" id="SSF48150">
    <property type="entry name" value="DNA-glycosylase"/>
    <property type="match status" value="1"/>
</dbReference>
<name>A0A161IHS5_9MICO</name>
<dbReference type="GO" id="GO:0032357">
    <property type="term" value="F:oxidized purine DNA binding"/>
    <property type="evidence" value="ECO:0007669"/>
    <property type="project" value="TreeGrafter"/>
</dbReference>
<proteinExistence type="inferred from homology"/>
<comment type="catalytic activity">
    <reaction evidence="1">
        <text>Hydrolyzes free adenine bases from 7,8-dihydro-8-oxoguanine:adenine mismatched double-stranded DNA, leaving an apurinic site.</text>
        <dbReference type="EC" id="3.2.2.31"/>
    </reaction>
</comment>
<dbReference type="InterPro" id="IPR011257">
    <property type="entry name" value="DNA_glycosylase"/>
</dbReference>
<sequence length="518" mass="55643">MTVRRPDDPDRAVPVRWAPVRADDDRAPEALRDRDVLVEVREPEARGLVERLVVDLVPAPFVAPEVEGRAFAAPDFGAADLDVPAFGVVARPEDGFAGPFAALFAAGRAEAPFADAPRAAGLPVVRPDEVPFAPPVRGAEPEVLRGADDRDEPPEAARPDERADDAGRPPPVAPRPSFDAATTPPPCRTRPAAATLRVPPRRAIAPRRRTGTPSEQAQWSTVQQVVDQVAGQVVEQITDWFAGAARDLPWRAPDRTPWGVLVSEVMLQQTPVVRVEPVWREWTARWPSPADLAAAPTADVLRAWGRLGYPRRALRLADCARAIVERHEGVVPDDEDALRALPGVGEYTAAAVRAFAFGRRSVVVDTNVRRVQARAITGVALPAPSYTAAERLLAASLVPADDDGAARWAAASMELGALVCTARVPRCGACPVRAECAWRLAGFPPDAHADRRRTQSWEGTDRQVRGRVMAALRGADGPVPRALLADAGPQPQLDRCLAGLVEDGLAETDEAGRFLLPA</sequence>
<dbReference type="Pfam" id="PF00730">
    <property type="entry name" value="HhH-GPD"/>
    <property type="match status" value="1"/>
</dbReference>
<dbReference type="AlphaFoldDB" id="A0A161IHS5"/>
<evidence type="ECO:0000256" key="1">
    <source>
        <dbReference type="ARBA" id="ARBA00000843"/>
    </source>
</evidence>
<dbReference type="PATRIC" id="fig|1300344.3.peg.1763"/>
<keyword evidence="6" id="KW-0004">4Fe-4S</keyword>
<dbReference type="Pfam" id="PF00633">
    <property type="entry name" value="HHH"/>
    <property type="match status" value="1"/>
</dbReference>
<dbReference type="GO" id="GO:0006284">
    <property type="term" value="P:base-excision repair"/>
    <property type="evidence" value="ECO:0007669"/>
    <property type="project" value="InterPro"/>
</dbReference>
<keyword evidence="7" id="KW-0479">Metal-binding</keyword>
<feature type="region of interest" description="Disordered" evidence="14">
    <location>
        <begin position="128"/>
        <end position="219"/>
    </location>
</feature>
<dbReference type="PANTHER" id="PTHR42944">
    <property type="entry name" value="ADENINE DNA GLYCOSYLASE"/>
    <property type="match status" value="1"/>
</dbReference>
<evidence type="ECO:0000256" key="10">
    <source>
        <dbReference type="ARBA" id="ARBA00023004"/>
    </source>
</evidence>
<dbReference type="EMBL" id="CP014209">
    <property type="protein sequence ID" value="ANC31304.1"/>
    <property type="molecule type" value="Genomic_DNA"/>
</dbReference>
<evidence type="ECO:0000259" key="15">
    <source>
        <dbReference type="SMART" id="SM00478"/>
    </source>
</evidence>
<organism evidence="16 17">
    <name type="scientific">Isoptericola dokdonensis DS-3</name>
    <dbReference type="NCBI Taxonomy" id="1300344"/>
    <lineage>
        <taxon>Bacteria</taxon>
        <taxon>Bacillati</taxon>
        <taxon>Actinomycetota</taxon>
        <taxon>Actinomycetes</taxon>
        <taxon>Micrococcales</taxon>
        <taxon>Promicromonosporaceae</taxon>
        <taxon>Isoptericola</taxon>
    </lineage>
</organism>